<name>A0A2K8ZBA5_9BACT</name>
<proteinExistence type="predicted"/>
<dbReference type="KEGG" id="spir:CWM47_00905"/>
<reference evidence="3 4" key="1">
    <citation type="submission" date="2017-11" db="EMBL/GenBank/DDBJ databases">
        <title>Taxonomic description and genome sequences of Spirosoma HA7 sp. nov., isolated from pollen microhabitat of Corylus avellana.</title>
        <authorList>
            <person name="Ambika Manirajan B."/>
            <person name="Suarez C."/>
            <person name="Ratering S."/>
            <person name="Geissler-Plaum R."/>
            <person name="Cardinale M."/>
            <person name="Sylvia S."/>
        </authorList>
    </citation>
    <scope>NUCLEOTIDE SEQUENCE [LARGE SCALE GENOMIC DNA]</scope>
    <source>
        <strain evidence="3 4">HA7</strain>
    </source>
</reference>
<feature type="domain" description="Sialate O-acetylesterase" evidence="2">
    <location>
        <begin position="135"/>
        <end position="354"/>
    </location>
</feature>
<dbReference type="SUPFAM" id="SSF52266">
    <property type="entry name" value="SGNH hydrolase"/>
    <property type="match status" value="1"/>
</dbReference>
<dbReference type="AlphaFoldDB" id="A0A2K8ZBA5"/>
<dbReference type="GO" id="GO:0016788">
    <property type="term" value="F:hydrolase activity, acting on ester bonds"/>
    <property type="evidence" value="ECO:0007669"/>
    <property type="project" value="UniProtKB-ARBA"/>
</dbReference>
<dbReference type="InterPro" id="IPR036514">
    <property type="entry name" value="SGNH_hydro_sf"/>
</dbReference>
<dbReference type="SUPFAM" id="SSF49265">
    <property type="entry name" value="Fibronectin type III"/>
    <property type="match status" value="1"/>
</dbReference>
<keyword evidence="4" id="KW-1185">Reference proteome</keyword>
<dbReference type="EMBL" id="CP025096">
    <property type="protein sequence ID" value="AUD07110.1"/>
    <property type="molecule type" value="Genomic_DNA"/>
</dbReference>
<dbReference type="Pfam" id="PF03629">
    <property type="entry name" value="SASA"/>
    <property type="match status" value="1"/>
</dbReference>
<evidence type="ECO:0000313" key="4">
    <source>
        <dbReference type="Proteomes" id="UP000232883"/>
    </source>
</evidence>
<dbReference type="OrthoDB" id="926075at2"/>
<accession>A0A2K8ZBA5</accession>
<dbReference type="Proteomes" id="UP000232883">
    <property type="component" value="Chromosome"/>
</dbReference>
<dbReference type="Gene3D" id="3.40.50.1110">
    <property type="entry name" value="SGNH hydrolase"/>
    <property type="match status" value="1"/>
</dbReference>
<dbReference type="InterPro" id="IPR013783">
    <property type="entry name" value="Ig-like_fold"/>
</dbReference>
<sequence length="699" mass="77625">MYCIVLFRNTVKFVLTFLFIFFLCPFYGLGQSSVVFEQWPARLQLYPRDQTSNCTVSIAGRVSTGDVTTLSLVVLRNQQRYKYARTNTDSLTGRFAFKPIIKAELSQYSFQVFAHRTITHDSIQVAFRDSIVCGDVFLIMGQSNAVGRFDSNPFRSEFCRTFGVNKGDVGYNPADTAWCLTNTSEGVNTLWGVELQRYIKEKQGIPTAIINGAVGSTDITSHAKRDANQPASMNSLYGRLYYRASKAGVASQVKAMIWRQGEAEAANDPDVYIRVFPRLYSYWKKDYPGLKKVYHSQLNILAENVVRAGALRDFQRRSNATFGDNEPIATVGLPGYQGLHYNEAGYRQYGLELYRLIARDFYASADTSNIRSPNVQRLYYSTPEQDEITLEFDTGQEVHWPADTIITNPATGRKYTQSLSSFVFTDYPTGENVTIKSVTEQENRLVLKLTKPSTAKHFTYLPSSYKDIEVGYYAGPVIRNRRGMRALTFYQVPIAAPLAPATSLQAVPVDTSAIKLTWAAKSDSVKQWAIERADSAGTFNSLALLPGNSTTYLDLRNANGPDSLIIGKLYKYRVQAIGRLAESGYSPVASVSFQLPVIPKVGPELELDYTGSLANSSVLVYPNPASNQVRVRLPLDWSGGAVLLTLTNEAGNIALQRNNQVSAGTPFLSFSVASLPVGTYVLTMQYTTGGVRCRLVVTH</sequence>
<evidence type="ECO:0000256" key="1">
    <source>
        <dbReference type="ARBA" id="ARBA00022801"/>
    </source>
</evidence>
<evidence type="ECO:0000313" key="3">
    <source>
        <dbReference type="EMBL" id="AUD07110.1"/>
    </source>
</evidence>
<keyword evidence="1" id="KW-0378">Hydrolase</keyword>
<evidence type="ECO:0000259" key="2">
    <source>
        <dbReference type="Pfam" id="PF03629"/>
    </source>
</evidence>
<dbReference type="InterPro" id="IPR005181">
    <property type="entry name" value="SASA"/>
</dbReference>
<dbReference type="Gene3D" id="2.60.40.10">
    <property type="entry name" value="Immunoglobulins"/>
    <property type="match status" value="1"/>
</dbReference>
<dbReference type="InterPro" id="IPR036116">
    <property type="entry name" value="FN3_sf"/>
</dbReference>
<gene>
    <name evidence="3" type="ORF">CWM47_00905</name>
</gene>
<organism evidence="3 4">
    <name type="scientific">Spirosoma pollinicola</name>
    <dbReference type="NCBI Taxonomy" id="2057025"/>
    <lineage>
        <taxon>Bacteria</taxon>
        <taxon>Pseudomonadati</taxon>
        <taxon>Bacteroidota</taxon>
        <taxon>Cytophagia</taxon>
        <taxon>Cytophagales</taxon>
        <taxon>Cytophagaceae</taxon>
        <taxon>Spirosoma</taxon>
    </lineage>
</organism>
<protein>
    <recommendedName>
        <fullName evidence="2">Sialate O-acetylesterase domain-containing protein</fullName>
    </recommendedName>
</protein>